<accession>A0A918H4R2</accession>
<comment type="caution">
    <text evidence="1">The sequence shown here is derived from an EMBL/GenBank/DDBJ whole genome shotgun (WGS) entry which is preliminary data.</text>
</comment>
<evidence type="ECO:0000313" key="2">
    <source>
        <dbReference type="Proteomes" id="UP000646776"/>
    </source>
</evidence>
<gene>
    <name evidence="1" type="ORF">GCM10010226_13110</name>
</gene>
<name>A0A918H4R2_9ACTN</name>
<sequence>MSMKPVQEATTAAVLKRVGAVSAALGGVGVRCARGRSVTRTPGRTAHDGVGAGGDAPTSVDVTGNIRCVKGAGVM</sequence>
<dbReference type="EMBL" id="BMSA01000002">
    <property type="protein sequence ID" value="GGT38006.1"/>
    <property type="molecule type" value="Genomic_DNA"/>
</dbReference>
<proteinExistence type="predicted"/>
<dbReference type="AlphaFoldDB" id="A0A918H4R2"/>
<evidence type="ECO:0000313" key="1">
    <source>
        <dbReference type="EMBL" id="GGT38006.1"/>
    </source>
</evidence>
<reference evidence="1" key="2">
    <citation type="submission" date="2020-09" db="EMBL/GenBank/DDBJ databases">
        <authorList>
            <person name="Sun Q."/>
            <person name="Ohkuma M."/>
        </authorList>
    </citation>
    <scope>NUCLEOTIDE SEQUENCE</scope>
    <source>
        <strain evidence="1">JCM 4125</strain>
    </source>
</reference>
<reference evidence="1" key="1">
    <citation type="journal article" date="2014" name="Int. J. Syst. Evol. Microbiol.">
        <title>Complete genome sequence of Corynebacterium casei LMG S-19264T (=DSM 44701T), isolated from a smear-ripened cheese.</title>
        <authorList>
            <consortium name="US DOE Joint Genome Institute (JGI-PGF)"/>
            <person name="Walter F."/>
            <person name="Albersmeier A."/>
            <person name="Kalinowski J."/>
            <person name="Ruckert C."/>
        </authorList>
    </citation>
    <scope>NUCLEOTIDE SEQUENCE</scope>
    <source>
        <strain evidence="1">JCM 4125</strain>
    </source>
</reference>
<dbReference type="Proteomes" id="UP000646776">
    <property type="component" value="Unassembled WGS sequence"/>
</dbReference>
<keyword evidence="2" id="KW-1185">Reference proteome</keyword>
<organism evidence="1 2">
    <name type="scientific">Streptomyces phaeofaciens</name>
    <dbReference type="NCBI Taxonomy" id="68254"/>
    <lineage>
        <taxon>Bacteria</taxon>
        <taxon>Bacillati</taxon>
        <taxon>Actinomycetota</taxon>
        <taxon>Actinomycetes</taxon>
        <taxon>Kitasatosporales</taxon>
        <taxon>Streptomycetaceae</taxon>
        <taxon>Streptomyces</taxon>
    </lineage>
</organism>
<protein>
    <submittedName>
        <fullName evidence="1">Uncharacterized protein</fullName>
    </submittedName>
</protein>